<name>A0A1U9V1T7_CUPNE</name>
<dbReference type="SUPFAM" id="SSF53850">
    <property type="entry name" value="Periplasmic binding protein-like II"/>
    <property type="match status" value="1"/>
</dbReference>
<keyword evidence="2" id="KW-0805">Transcription regulation</keyword>
<dbReference type="InterPro" id="IPR000847">
    <property type="entry name" value="LysR_HTH_N"/>
</dbReference>
<dbReference type="PANTHER" id="PTHR30419">
    <property type="entry name" value="HTH-TYPE TRANSCRIPTIONAL REGULATOR YBHD"/>
    <property type="match status" value="1"/>
</dbReference>
<dbReference type="Pfam" id="PF00126">
    <property type="entry name" value="HTH_1"/>
    <property type="match status" value="1"/>
</dbReference>
<dbReference type="InterPro" id="IPR005119">
    <property type="entry name" value="LysR_subst-bd"/>
</dbReference>
<keyword evidence="4" id="KW-0804">Transcription</keyword>
<feature type="domain" description="HTH lysR-type" evidence="6">
    <location>
        <begin position="1"/>
        <end position="58"/>
    </location>
</feature>
<dbReference type="PROSITE" id="PS50931">
    <property type="entry name" value="HTH_LYSR"/>
    <property type="match status" value="1"/>
</dbReference>
<evidence type="ECO:0000256" key="1">
    <source>
        <dbReference type="ARBA" id="ARBA00009437"/>
    </source>
</evidence>
<keyword evidence="5" id="KW-1133">Transmembrane helix</keyword>
<organism evidence="7 8">
    <name type="scientific">Cupriavidus necator</name>
    <name type="common">Alcaligenes eutrophus</name>
    <name type="synonym">Ralstonia eutropha</name>
    <dbReference type="NCBI Taxonomy" id="106590"/>
    <lineage>
        <taxon>Bacteria</taxon>
        <taxon>Pseudomonadati</taxon>
        <taxon>Pseudomonadota</taxon>
        <taxon>Betaproteobacteria</taxon>
        <taxon>Burkholderiales</taxon>
        <taxon>Burkholderiaceae</taxon>
        <taxon>Cupriavidus</taxon>
    </lineage>
</organism>
<accession>A0A1U9V1T7</accession>
<keyword evidence="5" id="KW-0812">Transmembrane</keyword>
<evidence type="ECO:0000256" key="4">
    <source>
        <dbReference type="ARBA" id="ARBA00023163"/>
    </source>
</evidence>
<evidence type="ECO:0000313" key="7">
    <source>
        <dbReference type="EMBL" id="AQV98938.1"/>
    </source>
</evidence>
<dbReference type="KEGG" id="cuh:BJN34_34220"/>
<dbReference type="PRINTS" id="PR00039">
    <property type="entry name" value="HTHLYSR"/>
</dbReference>
<dbReference type="InterPro" id="IPR050950">
    <property type="entry name" value="HTH-type_LysR_regulators"/>
</dbReference>
<keyword evidence="5" id="KW-0472">Membrane</keyword>
<dbReference type="Pfam" id="PF03466">
    <property type="entry name" value="LysR_substrate"/>
    <property type="match status" value="1"/>
</dbReference>
<proteinExistence type="inferred from homology"/>
<evidence type="ECO:0000256" key="5">
    <source>
        <dbReference type="SAM" id="Phobius"/>
    </source>
</evidence>
<dbReference type="Gene3D" id="3.40.190.10">
    <property type="entry name" value="Periplasmic binding protein-like II"/>
    <property type="match status" value="1"/>
</dbReference>
<dbReference type="Proteomes" id="UP000189627">
    <property type="component" value="Chromosome 2"/>
</dbReference>
<dbReference type="SUPFAM" id="SSF46785">
    <property type="entry name" value="Winged helix' DNA-binding domain"/>
    <property type="match status" value="1"/>
</dbReference>
<evidence type="ECO:0000313" key="8">
    <source>
        <dbReference type="Proteomes" id="UP000189627"/>
    </source>
</evidence>
<dbReference type="Gene3D" id="1.10.10.10">
    <property type="entry name" value="Winged helix-like DNA-binding domain superfamily/Winged helix DNA-binding domain"/>
    <property type="match status" value="1"/>
</dbReference>
<evidence type="ECO:0000256" key="3">
    <source>
        <dbReference type="ARBA" id="ARBA00023125"/>
    </source>
</evidence>
<comment type="similarity">
    <text evidence="1">Belongs to the LysR transcriptional regulatory family.</text>
</comment>
<dbReference type="AlphaFoldDB" id="A0A1U9V1T7"/>
<dbReference type="GO" id="GO:0003700">
    <property type="term" value="F:DNA-binding transcription factor activity"/>
    <property type="evidence" value="ECO:0007669"/>
    <property type="project" value="InterPro"/>
</dbReference>
<dbReference type="EMBL" id="CP017758">
    <property type="protein sequence ID" value="AQV98938.1"/>
    <property type="molecule type" value="Genomic_DNA"/>
</dbReference>
<dbReference type="GO" id="GO:0003677">
    <property type="term" value="F:DNA binding"/>
    <property type="evidence" value="ECO:0007669"/>
    <property type="project" value="UniProtKB-KW"/>
</dbReference>
<gene>
    <name evidence="7" type="ORF">BJN34_34220</name>
</gene>
<evidence type="ECO:0000259" key="6">
    <source>
        <dbReference type="PROSITE" id="PS50931"/>
    </source>
</evidence>
<dbReference type="InterPro" id="IPR036388">
    <property type="entry name" value="WH-like_DNA-bd_sf"/>
</dbReference>
<feature type="transmembrane region" description="Helical" evidence="5">
    <location>
        <begin position="93"/>
        <end position="113"/>
    </location>
</feature>
<keyword evidence="3" id="KW-0238">DNA-binding</keyword>
<evidence type="ECO:0000256" key="2">
    <source>
        <dbReference type="ARBA" id="ARBA00023015"/>
    </source>
</evidence>
<protein>
    <submittedName>
        <fullName evidence="7">LysR family transcriptional regulator</fullName>
    </submittedName>
</protein>
<sequence>MKDHQLKAWLSLVETGSIRSAARSLHLSQAAITKAIRELEHDLDAALVVRSSRGITLTECGHHLTLRARLAQAQLALARQDIRQLQGGKQAHVAVAVTPMVFLSVLPGVVSAFRKRMPLAELTLEEGLMPLVLPALREGAVDFAVAAAAPAQEAIGSDFSFEPLQTLETMVACRRGHPLENATSWEQLVDCEWLMHLSPGSHHSYLIERLKQSGLPVPARMIRTNTFGVSWNMMTRSDAMLACPAGMLEAHPYGAQASRVPLRMDLPPLKLGIFTLRDAPLSLAASTLAELFRREIAANLLR</sequence>
<dbReference type="InterPro" id="IPR036390">
    <property type="entry name" value="WH_DNA-bd_sf"/>
</dbReference>
<dbReference type="OrthoDB" id="8524600at2"/>
<dbReference type="RefSeq" id="WP_078201150.1">
    <property type="nucleotide sequence ID" value="NZ_CP017758.1"/>
</dbReference>
<reference evidence="8" key="1">
    <citation type="submission" date="2017-02" db="EMBL/GenBank/DDBJ databases">
        <title>Complete genome sequence of Cupriavidus necator strain NH9, a 3-chlorobenzoate degrader.</title>
        <authorList>
            <person name="Moriuchi R."/>
            <person name="Dohra H."/>
            <person name="Ogawa N."/>
        </authorList>
    </citation>
    <scope>NUCLEOTIDE SEQUENCE [LARGE SCALE GENOMIC DNA]</scope>
    <source>
        <strain evidence="8">NH9</strain>
    </source>
</reference>
<dbReference type="PANTHER" id="PTHR30419:SF30">
    <property type="entry name" value="LYSR FAMILY TRANSCRIPTIONAL REGULATOR"/>
    <property type="match status" value="1"/>
</dbReference>
<dbReference type="GO" id="GO:0005829">
    <property type="term" value="C:cytosol"/>
    <property type="evidence" value="ECO:0007669"/>
    <property type="project" value="TreeGrafter"/>
</dbReference>